<feature type="transmembrane region" description="Helical" evidence="4">
    <location>
        <begin position="21"/>
        <end position="42"/>
    </location>
</feature>
<dbReference type="PROSITE" id="PS50850">
    <property type="entry name" value="MFS"/>
    <property type="match status" value="1"/>
</dbReference>
<feature type="transmembrane region" description="Helical" evidence="4">
    <location>
        <begin position="116"/>
        <end position="140"/>
    </location>
</feature>
<keyword evidence="7" id="KW-1185">Reference proteome</keyword>
<dbReference type="InterPro" id="IPR020846">
    <property type="entry name" value="MFS_dom"/>
</dbReference>
<dbReference type="GO" id="GO:0022857">
    <property type="term" value="F:transmembrane transporter activity"/>
    <property type="evidence" value="ECO:0007669"/>
    <property type="project" value="InterPro"/>
</dbReference>
<feature type="transmembrane region" description="Helical" evidence="4">
    <location>
        <begin position="93"/>
        <end position="110"/>
    </location>
</feature>
<dbReference type="AlphaFoldDB" id="A0A7W6W9L1"/>
<dbReference type="Proteomes" id="UP000554286">
    <property type="component" value="Unassembled WGS sequence"/>
</dbReference>
<evidence type="ECO:0000256" key="4">
    <source>
        <dbReference type="SAM" id="Phobius"/>
    </source>
</evidence>
<dbReference type="Pfam" id="PF07690">
    <property type="entry name" value="MFS_1"/>
    <property type="match status" value="1"/>
</dbReference>
<feature type="transmembrane region" description="Helical" evidence="4">
    <location>
        <begin position="301"/>
        <end position="319"/>
    </location>
</feature>
<dbReference type="PANTHER" id="PTHR11360:SF284">
    <property type="entry name" value="EG:103B4.3 PROTEIN-RELATED"/>
    <property type="match status" value="1"/>
</dbReference>
<sequence>MTREAPTQQAPARGAPAGDRWATARLMLVAGSLILAISLGVRHSFGLFLTPMSLDSGWGRETFAFAMAVQNLVWGVAQPVAGLLSDRHGAGRVILGGGVLYAAGLAVMALPQEATLFTLSAGVLIGLGLSGCSFPIIFGAISRAVPADRRSLAMGISMSVGSFGQFAMLPLVLPLIGGIGWSSTLLVLATLAALILPLSLALAEGRDAAARPVGAPEPTGPTARQAIGEALGSRDFWLLSLGFFVCGFQVVFIAVHLPAYLQDQGLPPTVATTVLALIGLLNIAGTYLAGVWGGRHRKPMLLVGIYLARAAAIAAFVMLPATPWSAYAFGVTMGLFWLSTVPLTNEIVAAVFGVRNMAMLGGVVFLAHQIGSFLGGWLGGIAHDRTGSYDAVWWIAIALSVAAAALNAPIRETPLARRQAAGAAA</sequence>
<name>A0A7W6W9L1_9PROT</name>
<evidence type="ECO:0000259" key="5">
    <source>
        <dbReference type="PROSITE" id="PS50850"/>
    </source>
</evidence>
<feature type="transmembrane region" description="Helical" evidence="4">
    <location>
        <begin position="325"/>
        <end position="345"/>
    </location>
</feature>
<feature type="transmembrane region" description="Helical" evidence="4">
    <location>
        <begin position="236"/>
        <end position="257"/>
    </location>
</feature>
<feature type="transmembrane region" description="Helical" evidence="4">
    <location>
        <begin position="269"/>
        <end position="289"/>
    </location>
</feature>
<dbReference type="PANTHER" id="PTHR11360">
    <property type="entry name" value="MONOCARBOXYLATE TRANSPORTER"/>
    <property type="match status" value="1"/>
</dbReference>
<proteinExistence type="predicted"/>
<dbReference type="InterPro" id="IPR036259">
    <property type="entry name" value="MFS_trans_sf"/>
</dbReference>
<organism evidence="6 7">
    <name type="scientific">Roseospira visakhapatnamensis</name>
    <dbReference type="NCBI Taxonomy" id="390880"/>
    <lineage>
        <taxon>Bacteria</taxon>
        <taxon>Pseudomonadati</taxon>
        <taxon>Pseudomonadota</taxon>
        <taxon>Alphaproteobacteria</taxon>
        <taxon>Rhodospirillales</taxon>
        <taxon>Rhodospirillaceae</taxon>
        <taxon>Roseospira</taxon>
    </lineage>
</organism>
<feature type="transmembrane region" description="Helical" evidence="4">
    <location>
        <begin position="391"/>
        <end position="410"/>
    </location>
</feature>
<evidence type="ECO:0000313" key="7">
    <source>
        <dbReference type="Proteomes" id="UP000554286"/>
    </source>
</evidence>
<feature type="transmembrane region" description="Helical" evidence="4">
    <location>
        <begin position="152"/>
        <end position="173"/>
    </location>
</feature>
<evidence type="ECO:0000256" key="2">
    <source>
        <dbReference type="ARBA" id="ARBA00022989"/>
    </source>
</evidence>
<dbReference type="EMBL" id="JACIGK010000010">
    <property type="protein sequence ID" value="MBB4265969.1"/>
    <property type="molecule type" value="Genomic_DNA"/>
</dbReference>
<feature type="domain" description="Major facilitator superfamily (MFS) profile" evidence="5">
    <location>
        <begin position="24"/>
        <end position="415"/>
    </location>
</feature>
<protein>
    <submittedName>
        <fullName evidence="6">MFS family permease</fullName>
    </submittedName>
</protein>
<keyword evidence="2 4" id="KW-1133">Transmembrane helix</keyword>
<keyword evidence="1 4" id="KW-0812">Transmembrane</keyword>
<feature type="transmembrane region" description="Helical" evidence="4">
    <location>
        <begin position="62"/>
        <end position="81"/>
    </location>
</feature>
<feature type="transmembrane region" description="Helical" evidence="4">
    <location>
        <begin position="357"/>
        <end position="379"/>
    </location>
</feature>
<dbReference type="CDD" id="cd17355">
    <property type="entry name" value="MFS_YcxA_like"/>
    <property type="match status" value="1"/>
</dbReference>
<accession>A0A7W6W9L1</accession>
<keyword evidence="3 4" id="KW-0472">Membrane</keyword>
<feature type="transmembrane region" description="Helical" evidence="4">
    <location>
        <begin position="179"/>
        <end position="203"/>
    </location>
</feature>
<evidence type="ECO:0000256" key="1">
    <source>
        <dbReference type="ARBA" id="ARBA00022692"/>
    </source>
</evidence>
<comment type="caution">
    <text evidence="6">The sequence shown here is derived from an EMBL/GenBank/DDBJ whole genome shotgun (WGS) entry which is preliminary data.</text>
</comment>
<evidence type="ECO:0000313" key="6">
    <source>
        <dbReference type="EMBL" id="MBB4265969.1"/>
    </source>
</evidence>
<reference evidence="6 7" key="1">
    <citation type="submission" date="2020-08" db="EMBL/GenBank/DDBJ databases">
        <title>Genome sequencing of Purple Non-Sulfur Bacteria from various extreme environments.</title>
        <authorList>
            <person name="Mayer M."/>
        </authorList>
    </citation>
    <scope>NUCLEOTIDE SEQUENCE [LARGE SCALE GENOMIC DNA]</scope>
    <source>
        <strain evidence="6 7">JA131</strain>
    </source>
</reference>
<dbReference type="SUPFAM" id="SSF103473">
    <property type="entry name" value="MFS general substrate transporter"/>
    <property type="match status" value="1"/>
</dbReference>
<dbReference type="RefSeq" id="WP_184043880.1">
    <property type="nucleotide sequence ID" value="NZ_JACIGK010000010.1"/>
</dbReference>
<dbReference type="InterPro" id="IPR011701">
    <property type="entry name" value="MFS"/>
</dbReference>
<evidence type="ECO:0000256" key="3">
    <source>
        <dbReference type="ARBA" id="ARBA00023136"/>
    </source>
</evidence>
<gene>
    <name evidence="6" type="ORF">GGD89_001595</name>
</gene>
<dbReference type="InterPro" id="IPR050327">
    <property type="entry name" value="Proton-linked_MCT"/>
</dbReference>
<dbReference type="Gene3D" id="1.20.1250.20">
    <property type="entry name" value="MFS general substrate transporter like domains"/>
    <property type="match status" value="2"/>
</dbReference>